<proteinExistence type="predicted"/>
<dbReference type="GeneID" id="28843925"/>
<organism evidence="1 2">
    <name type="scientific">Pseudogymnoascus verrucosus</name>
    <dbReference type="NCBI Taxonomy" id="342668"/>
    <lineage>
        <taxon>Eukaryota</taxon>
        <taxon>Fungi</taxon>
        <taxon>Dikarya</taxon>
        <taxon>Ascomycota</taxon>
        <taxon>Pezizomycotina</taxon>
        <taxon>Leotiomycetes</taxon>
        <taxon>Thelebolales</taxon>
        <taxon>Thelebolaceae</taxon>
        <taxon>Pseudogymnoascus</taxon>
    </lineage>
</organism>
<dbReference type="Proteomes" id="UP000091956">
    <property type="component" value="Unassembled WGS sequence"/>
</dbReference>
<evidence type="ECO:0000313" key="1">
    <source>
        <dbReference type="EMBL" id="OBT91426.1"/>
    </source>
</evidence>
<accession>A0A1B8G6H4</accession>
<name>A0A1B8G6H4_9PEZI</name>
<keyword evidence="2" id="KW-1185">Reference proteome</keyword>
<dbReference type="EMBL" id="KV460292">
    <property type="protein sequence ID" value="OBT91426.1"/>
    <property type="molecule type" value="Genomic_DNA"/>
</dbReference>
<reference evidence="2" key="2">
    <citation type="journal article" date="2018" name="Nat. Commun.">
        <title>Extreme sensitivity to ultraviolet light in the fungal pathogen causing white-nose syndrome of bats.</title>
        <authorList>
            <person name="Palmer J.M."/>
            <person name="Drees K.P."/>
            <person name="Foster J.T."/>
            <person name="Lindner D.L."/>
        </authorList>
    </citation>
    <scope>NUCLEOTIDE SEQUENCE [LARGE SCALE GENOMIC DNA]</scope>
    <source>
        <strain evidence="2">UAMH 10579</strain>
    </source>
</reference>
<sequence length="139" mass="14619">MSGRMLLPDIAHERLVTQMSECSWNKTMLNQGDVAPFQIDGNFPPPGNAKLEAAYTGELNKVTLICLLPSIPAAWVASGGGQLKTATITSELENDVYVTIGQTPIGSNEDQSIKVAGLGTGAIVNLKGKKGTKFTVTSA</sequence>
<dbReference type="AlphaFoldDB" id="A0A1B8G6H4"/>
<protein>
    <submittedName>
        <fullName evidence="1">Uncharacterized protein</fullName>
    </submittedName>
</protein>
<evidence type="ECO:0000313" key="2">
    <source>
        <dbReference type="Proteomes" id="UP000091956"/>
    </source>
</evidence>
<dbReference type="RefSeq" id="XP_018125159.1">
    <property type="nucleotide sequence ID" value="XM_018279936.1"/>
</dbReference>
<reference evidence="1 2" key="1">
    <citation type="submission" date="2016-03" db="EMBL/GenBank/DDBJ databases">
        <title>Comparative genomics of Pseudogymnoascus destructans, the fungus causing white-nose syndrome of bats.</title>
        <authorList>
            <person name="Palmer J.M."/>
            <person name="Drees K.P."/>
            <person name="Foster J.T."/>
            <person name="Lindner D.L."/>
        </authorList>
    </citation>
    <scope>NUCLEOTIDE SEQUENCE [LARGE SCALE GENOMIC DNA]</scope>
    <source>
        <strain evidence="1 2">UAMH 10579</strain>
    </source>
</reference>
<gene>
    <name evidence="1" type="ORF">VE01_10539</name>
</gene>